<evidence type="ECO:0000313" key="4">
    <source>
        <dbReference type="Proteomes" id="UP000282551"/>
    </source>
</evidence>
<feature type="transmembrane region" description="Helical" evidence="2">
    <location>
        <begin position="23"/>
        <end position="43"/>
    </location>
</feature>
<dbReference type="Proteomes" id="UP000282551">
    <property type="component" value="Chromosome"/>
</dbReference>
<keyword evidence="2" id="KW-1133">Transmembrane helix</keyword>
<feature type="region of interest" description="Disordered" evidence="1">
    <location>
        <begin position="431"/>
        <end position="481"/>
    </location>
</feature>
<dbReference type="OrthoDB" id="4710986at2"/>
<dbReference type="AlphaFoldDB" id="A0A3S4RB38"/>
<accession>A0A3S4RB38</accession>
<dbReference type="RefSeq" id="WP_126332675.1">
    <property type="nucleotide sequence ID" value="NZ_AP022604.1"/>
</dbReference>
<gene>
    <name evidence="3" type="ORF">NCTC10485_00963</name>
</gene>
<evidence type="ECO:0000256" key="2">
    <source>
        <dbReference type="SAM" id="Phobius"/>
    </source>
</evidence>
<protein>
    <submittedName>
        <fullName evidence="3">PE-PGRS family protein</fullName>
    </submittedName>
</protein>
<feature type="compositionally biased region" description="Basic and acidic residues" evidence="1">
    <location>
        <begin position="442"/>
        <end position="465"/>
    </location>
</feature>
<organism evidence="3 4">
    <name type="scientific">Mycolicibacterium chitae</name>
    <name type="common">Mycobacterium chitae</name>
    <dbReference type="NCBI Taxonomy" id="1792"/>
    <lineage>
        <taxon>Bacteria</taxon>
        <taxon>Bacillati</taxon>
        <taxon>Actinomycetota</taxon>
        <taxon>Actinomycetes</taxon>
        <taxon>Mycobacteriales</taxon>
        <taxon>Mycobacteriaceae</taxon>
        <taxon>Mycolicibacterium</taxon>
    </lineage>
</organism>
<reference evidence="3 4" key="1">
    <citation type="submission" date="2018-12" db="EMBL/GenBank/DDBJ databases">
        <authorList>
            <consortium name="Pathogen Informatics"/>
        </authorList>
    </citation>
    <scope>NUCLEOTIDE SEQUENCE [LARGE SCALE GENOMIC DNA]</scope>
    <source>
        <strain evidence="3 4">NCTC10485</strain>
    </source>
</reference>
<keyword evidence="4" id="KW-1185">Reference proteome</keyword>
<evidence type="ECO:0000313" key="3">
    <source>
        <dbReference type="EMBL" id="VEG46171.1"/>
    </source>
</evidence>
<dbReference type="EMBL" id="LR134355">
    <property type="protein sequence ID" value="VEG46171.1"/>
    <property type="molecule type" value="Genomic_DNA"/>
</dbReference>
<evidence type="ECO:0000256" key="1">
    <source>
        <dbReference type="SAM" id="MobiDB-lite"/>
    </source>
</evidence>
<name>A0A3S4RB38_MYCCI</name>
<keyword evidence="2" id="KW-0812">Transmembrane</keyword>
<sequence length="481" mass="49714">MEQALHRGADEPTKRSKTLKQKVVIGGVAALSATAIAAVPVTATSPAMLQAQQRSMTVDLVASVTDSPLDYYGQFFNTTQSNVTALAASIQANPLPLLSQVFENQKGYFDSFAAAVEGLPAKIETSFAEDGNVGKNLVKLQAALEAGDIFAAYEAFNAAFLYSFTVFVTPFSGLIFSSATAPGIIETAAQNMVDALGVLLDTTNINRGIFYSAFAVASGVPYEAARVVGSLVKAIQDGEIEEAGNVLLNAPAAIANALINGFDYNPDDPTAAWPGLFAPLGPEVPDRNGNLGPAHPGGLIYQALVGLPSQIADAINNNPAPASQLVNLKLQQDEQEALEDGTETVTEGEEAEVIEPIDAEVVELPAGDEVVAVAPVEAPVAETPAGEIEEVVTEVDVKKELADSAAEKPAESKAAAALTKSAEKAKANVAKVNERINSAAKKVGDGLKKLTGSKKDKASDSKSDSKSNNGGGAGDSGNDSD</sequence>
<keyword evidence="2" id="KW-0472">Membrane</keyword>
<proteinExistence type="predicted"/>